<feature type="domain" description="Putative exodeoxyribonuclease 8 PDDEXK-like" evidence="1">
    <location>
        <begin position="57"/>
        <end position="276"/>
    </location>
</feature>
<sequence length="293" mass="32324">MTVTSTTSPAVITEPGVYDLPEDVYHADPVPGGSLSSTGARRLLPPSCPALFKYEREHPKPKRAFDLGRAAHKEVLGEGGHVAVVDAPDYKTKGAREQRDAIYAAGGTPLLPHEYEQVQAMAAALRAHPLAGRLFQPGNGRAEQSLFWQDSYSGVACRARLDWLVDPVEGRRRVVVDYKTCASAAPDKLSRAVYEFGYHQQAAWYLDGLVALGVDDAPAFAFVCQEKQPPYLVTVMQPDHVAMQIGRHLNQQARTVYARCVETGYWPGYSDEIEQIPLPGWVERQYENEGMLG</sequence>
<dbReference type="InterPro" id="IPR011604">
    <property type="entry name" value="PDDEXK-like_dom_sf"/>
</dbReference>
<organism evidence="2 3">
    <name type="scientific">Marinitenerispora sediminis</name>
    <dbReference type="NCBI Taxonomy" id="1931232"/>
    <lineage>
        <taxon>Bacteria</taxon>
        <taxon>Bacillati</taxon>
        <taxon>Actinomycetota</taxon>
        <taxon>Actinomycetes</taxon>
        <taxon>Streptosporangiales</taxon>
        <taxon>Nocardiopsidaceae</taxon>
        <taxon>Marinitenerispora</taxon>
    </lineage>
</organism>
<comment type="caution">
    <text evidence="2">The sequence shown here is derived from an EMBL/GenBank/DDBJ whole genome shotgun (WGS) entry which is preliminary data.</text>
</comment>
<dbReference type="EMBL" id="QEIN01000063">
    <property type="protein sequence ID" value="RCV59347.1"/>
    <property type="molecule type" value="Genomic_DNA"/>
</dbReference>
<proteinExistence type="predicted"/>
<dbReference type="OrthoDB" id="3292504at2"/>
<name>A0A368T6M2_9ACTN</name>
<dbReference type="InterPro" id="IPR024432">
    <property type="entry name" value="Put_RecE_PDDEXK-like_dom"/>
</dbReference>
<dbReference type="Proteomes" id="UP000253318">
    <property type="component" value="Unassembled WGS sequence"/>
</dbReference>
<accession>A0A368T6M2</accession>
<reference evidence="2 3" key="1">
    <citation type="submission" date="2018-04" db="EMBL/GenBank/DDBJ databases">
        <title>Novel actinobacteria from marine sediment.</title>
        <authorList>
            <person name="Ng Z.Y."/>
            <person name="Tan G.Y.A."/>
        </authorList>
    </citation>
    <scope>NUCLEOTIDE SEQUENCE [LARGE SCALE GENOMIC DNA]</scope>
    <source>
        <strain evidence="2 3">TPS81</strain>
    </source>
</reference>
<evidence type="ECO:0000259" key="1">
    <source>
        <dbReference type="Pfam" id="PF12684"/>
    </source>
</evidence>
<dbReference type="Pfam" id="PF12684">
    <property type="entry name" value="DUF3799"/>
    <property type="match status" value="1"/>
</dbReference>
<protein>
    <recommendedName>
        <fullName evidence="1">Putative exodeoxyribonuclease 8 PDDEXK-like domain-containing protein</fullName>
    </recommendedName>
</protein>
<dbReference type="Gene3D" id="3.90.320.10">
    <property type="match status" value="1"/>
</dbReference>
<dbReference type="AlphaFoldDB" id="A0A368T6M2"/>
<evidence type="ECO:0000313" key="3">
    <source>
        <dbReference type="Proteomes" id="UP000253318"/>
    </source>
</evidence>
<evidence type="ECO:0000313" key="2">
    <source>
        <dbReference type="EMBL" id="RCV59347.1"/>
    </source>
</evidence>
<dbReference type="RefSeq" id="WP_114399903.1">
    <property type="nucleotide sequence ID" value="NZ_QEIM01000162.1"/>
</dbReference>
<gene>
    <name evidence="2" type="ORF">DEF24_10210</name>
</gene>
<keyword evidence="3" id="KW-1185">Reference proteome</keyword>